<keyword evidence="4" id="KW-1185">Reference proteome</keyword>
<dbReference type="Pfam" id="PF13635">
    <property type="entry name" value="DUF4143"/>
    <property type="match status" value="1"/>
</dbReference>
<evidence type="ECO:0000259" key="1">
    <source>
        <dbReference type="Pfam" id="PF13173"/>
    </source>
</evidence>
<dbReference type="Pfam" id="PF13173">
    <property type="entry name" value="AAA_14"/>
    <property type="match status" value="1"/>
</dbReference>
<dbReference type="PANTHER" id="PTHR43566:SF2">
    <property type="entry name" value="DUF4143 DOMAIN-CONTAINING PROTEIN"/>
    <property type="match status" value="1"/>
</dbReference>
<accession>B3E4W0</accession>
<dbReference type="InterPro" id="IPR041682">
    <property type="entry name" value="AAA_14"/>
</dbReference>
<feature type="domain" description="DUF4143" evidence="2">
    <location>
        <begin position="174"/>
        <end position="332"/>
    </location>
</feature>
<feature type="domain" description="AAA" evidence="1">
    <location>
        <begin position="18"/>
        <end position="133"/>
    </location>
</feature>
<dbReference type="HOGENOM" id="CLU_041527_3_1_7"/>
<evidence type="ECO:0000313" key="3">
    <source>
        <dbReference type="EMBL" id="ACD94525.1"/>
    </source>
</evidence>
<dbReference type="OrthoDB" id="9783412at2"/>
<protein>
    <submittedName>
        <fullName evidence="3">ATPase (AAA+ superfamily)-like protein</fullName>
    </submittedName>
</protein>
<dbReference type="eggNOG" id="COG1373">
    <property type="taxonomic scope" value="Bacteria"/>
</dbReference>
<dbReference type="STRING" id="398767.Glov_0799"/>
<reference evidence="3 4" key="1">
    <citation type="submission" date="2008-05" db="EMBL/GenBank/DDBJ databases">
        <title>Complete sequence of chromosome of Geobacter lovleyi SZ.</title>
        <authorList>
            <consortium name="US DOE Joint Genome Institute"/>
            <person name="Lucas S."/>
            <person name="Copeland A."/>
            <person name="Lapidus A."/>
            <person name="Glavina del Rio T."/>
            <person name="Dalin E."/>
            <person name="Tice H."/>
            <person name="Bruce D."/>
            <person name="Goodwin L."/>
            <person name="Pitluck S."/>
            <person name="Chertkov O."/>
            <person name="Meincke L."/>
            <person name="Brettin T."/>
            <person name="Detter J.C."/>
            <person name="Han C."/>
            <person name="Tapia R."/>
            <person name="Kuske C.R."/>
            <person name="Schmutz J."/>
            <person name="Larimer F."/>
            <person name="Land M."/>
            <person name="Hauser L."/>
            <person name="Kyrpides N."/>
            <person name="Mikhailova N."/>
            <person name="Sung Y."/>
            <person name="Fletcher K.E."/>
            <person name="Ritalahti K.M."/>
            <person name="Loeffler F.E."/>
            <person name="Richardson P."/>
        </authorList>
    </citation>
    <scope>NUCLEOTIDE SEQUENCE [LARGE SCALE GENOMIC DNA]</scope>
    <source>
        <strain evidence="4">ATCC BAA-1151 / DSM 17278 / SZ</strain>
    </source>
</reference>
<dbReference type="InterPro" id="IPR025420">
    <property type="entry name" value="DUF4143"/>
</dbReference>
<dbReference type="Proteomes" id="UP000002420">
    <property type="component" value="Chromosome"/>
</dbReference>
<proteinExistence type="predicted"/>
<dbReference type="InterPro" id="IPR027417">
    <property type="entry name" value="P-loop_NTPase"/>
</dbReference>
<sequence>MFARTITPTLLSLATEFPVVTITGPRQSGKTTLCRTTFPDKPYINLEQPETRQFAKEDPKGFLATIPDGAVLDEIQRVPDLLSYIQVLVDDKPAAGRFILTGSQQFEVMNTISQSLAGRTALLKLLPLSIEELTTAGVTASSSQLILNGFYPRIHSQRLNPTRVLSDYFETYVERDLRQLVTLKNLGLFEKFVRLCAGRVGQLLNLQGLGAEVGVSHSTAREWLTLLEASYVVFQLRPWHSNISKRLIKSPKLYFYDVGLASYLLGLETESQVGRDPLRGNLFENMAIIEALKYCYNRGKKGAASFYRDSNGNEVDLVMEVGPDLFPVEIKSAETIVPEFFKGLVSFSKIAPKVLLGAGLVYGGTEQQKRTAGEVWPVTRMHEMLDGVYCRETV</sequence>
<dbReference type="EMBL" id="CP001089">
    <property type="protein sequence ID" value="ACD94525.1"/>
    <property type="molecule type" value="Genomic_DNA"/>
</dbReference>
<evidence type="ECO:0000259" key="2">
    <source>
        <dbReference type="Pfam" id="PF13635"/>
    </source>
</evidence>
<dbReference type="AlphaFoldDB" id="B3E4W0"/>
<dbReference type="KEGG" id="glo:Glov_0799"/>
<dbReference type="PANTHER" id="PTHR43566">
    <property type="entry name" value="CONSERVED PROTEIN"/>
    <property type="match status" value="1"/>
</dbReference>
<evidence type="ECO:0000313" key="4">
    <source>
        <dbReference type="Proteomes" id="UP000002420"/>
    </source>
</evidence>
<dbReference type="SUPFAM" id="SSF52540">
    <property type="entry name" value="P-loop containing nucleoside triphosphate hydrolases"/>
    <property type="match status" value="1"/>
</dbReference>
<gene>
    <name evidence="3" type="ordered locus">Glov_0799</name>
</gene>
<organism evidence="3 4">
    <name type="scientific">Trichlorobacter lovleyi (strain ATCC BAA-1151 / DSM 17278 / SZ)</name>
    <name type="common">Geobacter lovleyi</name>
    <dbReference type="NCBI Taxonomy" id="398767"/>
    <lineage>
        <taxon>Bacteria</taxon>
        <taxon>Pseudomonadati</taxon>
        <taxon>Thermodesulfobacteriota</taxon>
        <taxon>Desulfuromonadia</taxon>
        <taxon>Geobacterales</taxon>
        <taxon>Geobacteraceae</taxon>
        <taxon>Trichlorobacter</taxon>
    </lineage>
</organism>
<name>B3E4W0_TRIL1</name>
<dbReference type="RefSeq" id="WP_012468881.1">
    <property type="nucleotide sequence ID" value="NC_010814.1"/>
</dbReference>